<organism evidence="2 3">
    <name type="scientific">Metschnikowia aff. pulcherrima</name>
    <dbReference type="NCBI Taxonomy" id="2163413"/>
    <lineage>
        <taxon>Eukaryota</taxon>
        <taxon>Fungi</taxon>
        <taxon>Dikarya</taxon>
        <taxon>Ascomycota</taxon>
        <taxon>Saccharomycotina</taxon>
        <taxon>Pichiomycetes</taxon>
        <taxon>Metschnikowiaceae</taxon>
        <taxon>Metschnikowia</taxon>
    </lineage>
</organism>
<dbReference type="GO" id="GO:0000138">
    <property type="term" value="C:Golgi trans cisterna"/>
    <property type="evidence" value="ECO:0007669"/>
    <property type="project" value="TreeGrafter"/>
</dbReference>
<gene>
    <name evidence="2" type="primary">MPUL0E05550</name>
    <name evidence="2" type="ORF">METSCH_E05550</name>
</gene>
<feature type="compositionally biased region" description="Polar residues" evidence="1">
    <location>
        <begin position="662"/>
        <end position="679"/>
    </location>
</feature>
<accession>A0A4P6XVN1</accession>
<dbReference type="PANTHER" id="PTHR21575">
    <property type="entry name" value="PROTEIN HID1"/>
    <property type="match status" value="1"/>
</dbReference>
<protein>
    <submittedName>
        <fullName evidence="2">High-temperature-induced dauer-formation protein</fullName>
    </submittedName>
</protein>
<dbReference type="InterPro" id="IPR026705">
    <property type="entry name" value="Hid-1/Ecm30"/>
</dbReference>
<evidence type="ECO:0000256" key="1">
    <source>
        <dbReference type="SAM" id="MobiDB-lite"/>
    </source>
</evidence>
<dbReference type="Pfam" id="PF12722">
    <property type="entry name" value="Hid1"/>
    <property type="match status" value="1"/>
</dbReference>
<feature type="region of interest" description="Disordered" evidence="1">
    <location>
        <begin position="642"/>
        <end position="702"/>
    </location>
</feature>
<dbReference type="Proteomes" id="UP000292447">
    <property type="component" value="Chromosome V"/>
</dbReference>
<feature type="region of interest" description="Disordered" evidence="1">
    <location>
        <begin position="987"/>
        <end position="1009"/>
    </location>
</feature>
<evidence type="ECO:0000313" key="2">
    <source>
        <dbReference type="EMBL" id="QBM90308.1"/>
    </source>
</evidence>
<evidence type="ECO:0000313" key="3">
    <source>
        <dbReference type="Proteomes" id="UP000292447"/>
    </source>
</evidence>
<keyword evidence="3" id="KW-1185">Reference proteome</keyword>
<proteinExistence type="predicted"/>
<reference evidence="3" key="1">
    <citation type="submission" date="2019-03" db="EMBL/GenBank/DDBJ databases">
        <title>Snf2 controls pulcherriminic acid biosynthesis and connects pigmentation and antifungal activity of the yeast Metschnikowia pulcherrima.</title>
        <authorList>
            <person name="Gore-Lloyd D."/>
            <person name="Sumann I."/>
            <person name="Brachmann A.O."/>
            <person name="Schneeberger K."/>
            <person name="Ortiz-Merino R.A."/>
            <person name="Moreno-Beltran M."/>
            <person name="Schlaefli M."/>
            <person name="Kirner P."/>
            <person name="Santos Kron A."/>
            <person name="Wolfe K.H."/>
            <person name="Piel J."/>
            <person name="Ahrens C.H."/>
            <person name="Henk D."/>
            <person name="Freimoser F.M."/>
        </authorList>
    </citation>
    <scope>NUCLEOTIDE SEQUENCE [LARGE SCALE GENOMIC DNA]</scope>
    <source>
        <strain evidence="3">APC 1.2</strain>
    </source>
</reference>
<dbReference type="STRING" id="2163413.A0A4P6XVN1"/>
<dbReference type="EMBL" id="CP034460">
    <property type="protein sequence ID" value="QBM90308.1"/>
    <property type="molecule type" value="Genomic_DNA"/>
</dbReference>
<dbReference type="GO" id="GO:0005797">
    <property type="term" value="C:Golgi medial cisterna"/>
    <property type="evidence" value="ECO:0007669"/>
    <property type="project" value="TreeGrafter"/>
</dbReference>
<dbReference type="GO" id="GO:0016020">
    <property type="term" value="C:membrane"/>
    <property type="evidence" value="ECO:0007669"/>
    <property type="project" value="TreeGrafter"/>
</dbReference>
<name>A0A4P6XVN1_9ASCO</name>
<dbReference type="AlphaFoldDB" id="A0A4P6XVN1"/>
<dbReference type="PANTHER" id="PTHR21575:SF12">
    <property type="entry name" value="PROTEIN HID1"/>
    <property type="match status" value="1"/>
</dbReference>
<sequence>MKTPEEKIQFKNHFFKLGQGRLIPATDDRFYLVFWTSPRDATDIFDLLTAYDVQTVRDQNLPNMLVLIQVLIRKLSAFARGPPKKNHQEILNCVRFLAKLLPYLFELPQYHSDIELRFFLKPNFDPIRFLTGSAPSLSVHARGSSDDSALGVSLVFSLVKLLFVPNFTVDAKAARADGSLCLWEPGLASSASYQPPDAIFDSHRSDILRLLLVLVSTTFYERVPNVVIRGSVFTTLLVVAVSKQDFLSLICSLTNLVCRSGRALKGDSGLEQDHASLVQLRLVCLALALQLLALMLVYAMPGRQYTSFLAENKLVETKPTNRVRAFFARLTKETDLAFLATHLLGVIRAPLVPLENLQKQKTYRRTPSPLALSALIMIWEIIHCNVQFGKLVAGRFAVQLVPCVLYHVFAFYDVPQHAPSVKVAAHFLLYLSSQHAIMKPLLSPMLDSLMEAFPPEFRVQGPISARDFVTIHACQILVALTANSSANKTPAAADMQKLILPALVECLYNMIPCTNPTLIGTDSVVKGLVNLNPAGGLSYAACMSINQVLLLFAARDFLTKSPGNAEMLAFLLRALCAAATKTPSASRMLLLSFIEEEAMYNNIWNTIHALDKHYFCGKTSQLLSVQEIEEEAEGHEIDKMGEIGKSGGNVNSPNPDAAQANMPASNNINDSSDQVSIDSECSDETEPNSPNPTYNADGADGNNLLENSINEIEEREVEEALRPKPPAGMSKIAREKMSRDTPISVSWGGNEALETILIFLIPRLKEKLGDSWSCRRGSIQDQFRIVKMIENCNFAAEIKQHREKLHYDFWPDTPIPKLTVPWNYLSLGWYVSMLARDIFSGTESVRIFMGANRSLVGNISSSLAMFGKFATSWLGISGTKPVPARQDAAITEYVDANTSLTNVWAHTSVKLFRMRKPDEDRGLQAFGMRFGSVGLATSVNDITNSLVKRFSDFRGNNRSSVSSAGSGYHNIDEIPEGARLSKRNSVSSLHSLNTLNRARSNTPRNSMSN</sequence>